<evidence type="ECO:0000259" key="10">
    <source>
        <dbReference type="PROSITE" id="PS51684"/>
    </source>
</evidence>
<dbReference type="GO" id="GO:0002939">
    <property type="term" value="P:tRNA N1-guanine methylation"/>
    <property type="evidence" value="ECO:0007669"/>
    <property type="project" value="TreeGrafter"/>
</dbReference>
<name>A0A1I4T1W0_9EURY</name>
<dbReference type="InterPro" id="IPR056744">
    <property type="entry name" value="TRM5/TYW2-like_N"/>
</dbReference>
<proteinExistence type="predicted"/>
<evidence type="ECO:0000256" key="8">
    <source>
        <dbReference type="ARBA" id="ARBA00033392"/>
    </source>
</evidence>
<gene>
    <name evidence="11" type="ORF">SAMN04488696_2138</name>
</gene>
<organism evidence="11 12">
    <name type="scientific">Methanolobus profundi</name>
    <dbReference type="NCBI Taxonomy" id="487685"/>
    <lineage>
        <taxon>Archaea</taxon>
        <taxon>Methanobacteriati</taxon>
        <taxon>Methanobacteriota</taxon>
        <taxon>Stenosarchaea group</taxon>
        <taxon>Methanomicrobia</taxon>
        <taxon>Methanosarcinales</taxon>
        <taxon>Methanosarcinaceae</taxon>
        <taxon>Methanolobus</taxon>
    </lineage>
</organism>
<keyword evidence="2" id="KW-0963">Cytoplasm</keyword>
<dbReference type="Gene3D" id="3.40.50.150">
    <property type="entry name" value="Vaccinia Virus protein VP39"/>
    <property type="match status" value="1"/>
</dbReference>
<dbReference type="OrthoDB" id="8079at2157"/>
<keyword evidence="4 11" id="KW-0808">Transferase</keyword>
<dbReference type="PROSITE" id="PS51684">
    <property type="entry name" value="SAM_MT_TRM5_TYW2"/>
    <property type="match status" value="1"/>
</dbReference>
<accession>A0A1I4T1W0</accession>
<dbReference type="Pfam" id="PF02475">
    <property type="entry name" value="TRM5-TYW2_MTfase"/>
    <property type="match status" value="1"/>
</dbReference>
<dbReference type="InterPro" id="IPR030382">
    <property type="entry name" value="MeTrfase_TRM5/TYW2"/>
</dbReference>
<comment type="catalytic activity">
    <reaction evidence="9">
        <text>guanosine(37) in tRNA + S-adenosyl-L-methionine = N(1)-methylguanosine(37) in tRNA + S-adenosyl-L-homocysteine + H(+)</text>
        <dbReference type="Rhea" id="RHEA:36899"/>
        <dbReference type="Rhea" id="RHEA-COMP:10145"/>
        <dbReference type="Rhea" id="RHEA-COMP:10147"/>
        <dbReference type="ChEBI" id="CHEBI:15378"/>
        <dbReference type="ChEBI" id="CHEBI:57856"/>
        <dbReference type="ChEBI" id="CHEBI:59789"/>
        <dbReference type="ChEBI" id="CHEBI:73542"/>
        <dbReference type="ChEBI" id="CHEBI:74269"/>
        <dbReference type="EC" id="2.1.1.228"/>
    </reaction>
</comment>
<dbReference type="SUPFAM" id="SSF53335">
    <property type="entry name" value="S-adenosyl-L-methionine-dependent methyltransferases"/>
    <property type="match status" value="1"/>
</dbReference>
<reference evidence="12" key="1">
    <citation type="submission" date="2016-10" db="EMBL/GenBank/DDBJ databases">
        <authorList>
            <person name="Varghese N."/>
            <person name="Submissions S."/>
        </authorList>
    </citation>
    <scope>NUCLEOTIDE SEQUENCE [LARGE SCALE GENOMIC DNA]</scope>
    <source>
        <strain evidence="12">Mob M</strain>
    </source>
</reference>
<dbReference type="GO" id="GO:0052906">
    <property type="term" value="F:tRNA (guanine(37)-N1)-methyltransferase activity"/>
    <property type="evidence" value="ECO:0007669"/>
    <property type="project" value="UniProtKB-EC"/>
</dbReference>
<evidence type="ECO:0000256" key="9">
    <source>
        <dbReference type="ARBA" id="ARBA00047783"/>
    </source>
</evidence>
<dbReference type="PANTHER" id="PTHR23245:SF36">
    <property type="entry name" value="TRNA (GUANINE(37)-N1)-METHYLTRANSFERASE"/>
    <property type="match status" value="1"/>
</dbReference>
<evidence type="ECO:0000313" key="12">
    <source>
        <dbReference type="Proteomes" id="UP000198535"/>
    </source>
</evidence>
<keyword evidence="12" id="KW-1185">Reference proteome</keyword>
<evidence type="ECO:0000256" key="4">
    <source>
        <dbReference type="ARBA" id="ARBA00022679"/>
    </source>
</evidence>
<dbReference type="InterPro" id="IPR056743">
    <property type="entry name" value="TRM5-TYW2-like_MTfase"/>
</dbReference>
<dbReference type="EMBL" id="FOUJ01000004">
    <property type="protein sequence ID" value="SFM70676.1"/>
    <property type="molecule type" value="Genomic_DNA"/>
</dbReference>
<evidence type="ECO:0000256" key="3">
    <source>
        <dbReference type="ARBA" id="ARBA00022603"/>
    </source>
</evidence>
<feature type="domain" description="SAM-dependent methyltransferase TRM5/TYW2-type" evidence="10">
    <location>
        <begin position="23"/>
        <end position="266"/>
    </location>
</feature>
<evidence type="ECO:0000256" key="2">
    <source>
        <dbReference type="ARBA" id="ARBA00022490"/>
    </source>
</evidence>
<keyword evidence="3 11" id="KW-0489">Methyltransferase</keyword>
<evidence type="ECO:0000256" key="7">
    <source>
        <dbReference type="ARBA" id="ARBA00029736"/>
    </source>
</evidence>
<dbReference type="InterPro" id="IPR029063">
    <property type="entry name" value="SAM-dependent_MTases_sf"/>
</dbReference>
<dbReference type="FunFam" id="3.30.300.110:FF:000001">
    <property type="entry name" value="tRNA (guanine(37)-N1)-methyltransferase"/>
    <property type="match status" value="1"/>
</dbReference>
<protein>
    <recommendedName>
        <fullName evidence="1">tRNA (guanine(37)-N(1))-methyltransferase</fullName>
        <ecNumber evidence="1">2.1.1.228</ecNumber>
    </recommendedName>
    <alternativeName>
        <fullName evidence="7">M1G-methyltransferase</fullName>
    </alternativeName>
    <alternativeName>
        <fullName evidence="8">tRNA [GM37] methyltransferase</fullName>
    </alternativeName>
</protein>
<dbReference type="PANTHER" id="PTHR23245">
    <property type="entry name" value="TRNA METHYLTRANSFERASE"/>
    <property type="match status" value="1"/>
</dbReference>
<dbReference type="EC" id="2.1.1.228" evidence="1"/>
<evidence type="ECO:0000313" key="11">
    <source>
        <dbReference type="EMBL" id="SFM70676.1"/>
    </source>
</evidence>
<evidence type="ECO:0000256" key="1">
    <source>
        <dbReference type="ARBA" id="ARBA00012807"/>
    </source>
</evidence>
<evidence type="ECO:0000256" key="6">
    <source>
        <dbReference type="ARBA" id="ARBA00022694"/>
    </source>
</evidence>
<dbReference type="Gene3D" id="3.30.300.110">
    <property type="entry name" value="Met-10+ protein-like domains"/>
    <property type="match status" value="1"/>
</dbReference>
<dbReference type="Proteomes" id="UP000198535">
    <property type="component" value="Unassembled WGS sequence"/>
</dbReference>
<evidence type="ECO:0000256" key="5">
    <source>
        <dbReference type="ARBA" id="ARBA00022691"/>
    </source>
</evidence>
<dbReference type="RefSeq" id="WP_091936737.1">
    <property type="nucleotide sequence ID" value="NZ_FOUJ01000004.1"/>
</dbReference>
<keyword evidence="5" id="KW-0949">S-adenosyl-L-methionine</keyword>
<keyword evidence="6" id="KW-0819">tRNA processing</keyword>
<dbReference type="GO" id="GO:0005737">
    <property type="term" value="C:cytoplasm"/>
    <property type="evidence" value="ECO:0007669"/>
    <property type="project" value="TreeGrafter"/>
</dbReference>
<dbReference type="Pfam" id="PF25133">
    <property type="entry name" value="TYW2_N_2"/>
    <property type="match status" value="1"/>
</dbReference>
<dbReference type="AlphaFoldDB" id="A0A1I4T1W0"/>
<dbReference type="STRING" id="487685.SAMN04488696_2138"/>
<sequence>MSFKDELKGIIPAEELHRLPNRFDIIGDIAVVSVPDEMKIYNEDIARIIMGMMQNIRTVLNKVSKLEGNKRVADFEIIAGNSTETVHREFGLSYRIDLKNSFFNGRLSYERKRIASLVKAGEDVLVPFSGVGPFAIPAAAAGAKIVAVEMNGNACKSFTKNCKLNKVEKNVHIINADANCIPNMLNMEFDRAIIPTPYGMDHFLESISSLVRTGGYVHFYTFKPKEEIPELIEKYEGMGFEVEFYRRCGNVAPGISRWVFDLRKRDILFR</sequence>